<dbReference type="EMBL" id="OIVN01006170">
    <property type="protein sequence ID" value="SPD26880.1"/>
    <property type="molecule type" value="Genomic_DNA"/>
</dbReference>
<dbReference type="InterPro" id="IPR027437">
    <property type="entry name" value="Rbsml_uS13_C"/>
</dbReference>
<keyword evidence="3" id="KW-0687">Ribonucleoprotein</keyword>
<dbReference type="Gene3D" id="4.10.910.10">
    <property type="entry name" value="30s ribosomal protein s13, domain 2"/>
    <property type="match status" value="1"/>
</dbReference>
<dbReference type="GO" id="GO:0006412">
    <property type="term" value="P:translation"/>
    <property type="evidence" value="ECO:0007669"/>
    <property type="project" value="InterPro"/>
</dbReference>
<dbReference type="PANTHER" id="PTHR10871:SF28">
    <property type="entry name" value="SMALL RIBOSOMAL SUBUNIT PROTEIN US13M"/>
    <property type="match status" value="1"/>
</dbReference>
<comment type="similarity">
    <text evidence="1">Belongs to the universal ribosomal protein uS13 family.</text>
</comment>
<dbReference type="Gene3D" id="1.10.8.50">
    <property type="match status" value="1"/>
</dbReference>
<proteinExistence type="inferred from homology"/>
<gene>
    <name evidence="4" type="ORF">FSB_LOCUS54762</name>
</gene>
<dbReference type="SUPFAM" id="SSF46946">
    <property type="entry name" value="S13-like H2TH domain"/>
    <property type="match status" value="1"/>
</dbReference>
<dbReference type="PROSITE" id="PS50159">
    <property type="entry name" value="RIBOSOMAL_S13_2"/>
    <property type="match status" value="1"/>
</dbReference>
<reference evidence="4" key="1">
    <citation type="submission" date="2018-02" db="EMBL/GenBank/DDBJ databases">
        <authorList>
            <person name="Cohen D.B."/>
            <person name="Kent A.D."/>
        </authorList>
    </citation>
    <scope>NUCLEOTIDE SEQUENCE</scope>
</reference>
<name>A0A2N9IRR3_FAGSY</name>
<dbReference type="GO" id="GO:0003735">
    <property type="term" value="F:structural constituent of ribosome"/>
    <property type="evidence" value="ECO:0007669"/>
    <property type="project" value="InterPro"/>
</dbReference>
<dbReference type="InterPro" id="IPR001892">
    <property type="entry name" value="Ribosomal_uS13"/>
</dbReference>
<dbReference type="InterPro" id="IPR018269">
    <property type="entry name" value="Ribosomal_uS13_CS"/>
</dbReference>
<dbReference type="GO" id="GO:0003723">
    <property type="term" value="F:RNA binding"/>
    <property type="evidence" value="ECO:0007669"/>
    <property type="project" value="InterPro"/>
</dbReference>
<dbReference type="HAMAP" id="MF_01315">
    <property type="entry name" value="Ribosomal_uS13"/>
    <property type="match status" value="1"/>
</dbReference>
<evidence type="ECO:0000256" key="2">
    <source>
        <dbReference type="ARBA" id="ARBA00022980"/>
    </source>
</evidence>
<organism evidence="4">
    <name type="scientific">Fagus sylvatica</name>
    <name type="common">Beechnut</name>
    <dbReference type="NCBI Taxonomy" id="28930"/>
    <lineage>
        <taxon>Eukaryota</taxon>
        <taxon>Viridiplantae</taxon>
        <taxon>Streptophyta</taxon>
        <taxon>Embryophyta</taxon>
        <taxon>Tracheophyta</taxon>
        <taxon>Spermatophyta</taxon>
        <taxon>Magnoliopsida</taxon>
        <taxon>eudicotyledons</taxon>
        <taxon>Gunneridae</taxon>
        <taxon>Pentapetalae</taxon>
        <taxon>rosids</taxon>
        <taxon>fabids</taxon>
        <taxon>Fagales</taxon>
        <taxon>Fagaceae</taxon>
        <taxon>Fagus</taxon>
    </lineage>
</organism>
<dbReference type="Pfam" id="PF00416">
    <property type="entry name" value="Ribosomal_S13"/>
    <property type="match status" value="1"/>
</dbReference>
<evidence type="ECO:0008006" key="5">
    <source>
        <dbReference type="Google" id="ProtNLM"/>
    </source>
</evidence>
<evidence type="ECO:0000256" key="3">
    <source>
        <dbReference type="ARBA" id="ARBA00023274"/>
    </source>
</evidence>
<keyword evidence="2" id="KW-0689">Ribosomal protein</keyword>
<protein>
    <recommendedName>
        <fullName evidence="5">Ribosomal protein S13</fullName>
    </recommendedName>
</protein>
<dbReference type="PROSITE" id="PS00646">
    <property type="entry name" value="RIBOSOMAL_S13_1"/>
    <property type="match status" value="1"/>
</dbReference>
<dbReference type="GO" id="GO:0005739">
    <property type="term" value="C:mitochondrion"/>
    <property type="evidence" value="ECO:0007669"/>
    <property type="project" value="TreeGrafter"/>
</dbReference>
<sequence length="200" mass="22384">MVRLIEGLQNGSHVNGQCGKESLEVGGEECGGGNVADHFRIWEMPKAHALSLYIQDESLTVGWRWLVKSEFHGVRVQCINIGGGKGEIPDNKRLQISLQHIHGIGRSRSRQILNKLSIENKLARELTGRELYALREELNNYMCAHELNNQVSKDISRLMAIQCYRGIRHSQGLPCRGQRTHTNARTLKGKAIPVAGKKKA</sequence>
<accession>A0A2N9IRR3</accession>
<evidence type="ECO:0000256" key="1">
    <source>
        <dbReference type="ARBA" id="ARBA00008080"/>
    </source>
</evidence>
<dbReference type="PANTHER" id="PTHR10871">
    <property type="entry name" value="30S RIBOSOMAL PROTEIN S13/40S RIBOSOMAL PROTEIN S18"/>
    <property type="match status" value="1"/>
</dbReference>
<dbReference type="AlphaFoldDB" id="A0A2N9IRR3"/>
<evidence type="ECO:0000313" key="4">
    <source>
        <dbReference type="EMBL" id="SPD26880.1"/>
    </source>
</evidence>
<dbReference type="GO" id="GO:0015935">
    <property type="term" value="C:small ribosomal subunit"/>
    <property type="evidence" value="ECO:0007669"/>
    <property type="project" value="TreeGrafter"/>
</dbReference>
<dbReference type="InterPro" id="IPR010979">
    <property type="entry name" value="Ribosomal_uS13-like_H2TH"/>
</dbReference>